<accession>E6W235</accession>
<gene>
    <name evidence="4" type="ordered locus">Selin_1934</name>
</gene>
<feature type="domain" description="SHSP" evidence="3">
    <location>
        <begin position="30"/>
        <end position="140"/>
    </location>
</feature>
<dbReference type="PROSITE" id="PS01031">
    <property type="entry name" value="SHSP"/>
    <property type="match status" value="1"/>
</dbReference>
<dbReference type="FunCoup" id="E6W235">
    <property type="interactions" value="137"/>
</dbReference>
<reference evidence="4 5" key="1">
    <citation type="submission" date="2010-12" db="EMBL/GenBank/DDBJ databases">
        <title>Complete sequence of Desulfurispirillum indicum S5.</title>
        <authorList>
            <consortium name="US DOE Joint Genome Institute"/>
            <person name="Lucas S."/>
            <person name="Copeland A."/>
            <person name="Lapidus A."/>
            <person name="Cheng J.-F."/>
            <person name="Goodwin L."/>
            <person name="Pitluck S."/>
            <person name="Chertkov O."/>
            <person name="Held B."/>
            <person name="Detter J.C."/>
            <person name="Han C."/>
            <person name="Tapia R."/>
            <person name="Land M."/>
            <person name="Hauser L."/>
            <person name="Kyrpides N."/>
            <person name="Ivanova N."/>
            <person name="Mikhailova N."/>
            <person name="Haggblom M."/>
            <person name="Rauschenbach I."/>
            <person name="Bini E."/>
            <person name="Woyke T."/>
        </authorList>
    </citation>
    <scope>NUCLEOTIDE SEQUENCE [LARGE SCALE GENOMIC DNA]</scope>
    <source>
        <strain evidence="5">ATCC BAA-1389 / DSM 22839 / S5</strain>
    </source>
</reference>
<evidence type="ECO:0000313" key="4">
    <source>
        <dbReference type="EMBL" id="ADU66661.1"/>
    </source>
</evidence>
<evidence type="ECO:0000256" key="2">
    <source>
        <dbReference type="RuleBase" id="RU003616"/>
    </source>
</evidence>
<dbReference type="STRING" id="653733.Selin_1934"/>
<dbReference type="eggNOG" id="COG0071">
    <property type="taxonomic scope" value="Bacteria"/>
</dbReference>
<comment type="similarity">
    <text evidence="1 2">Belongs to the small heat shock protein (HSP20) family.</text>
</comment>
<dbReference type="InterPro" id="IPR031107">
    <property type="entry name" value="Small_HSP"/>
</dbReference>
<sequence length="140" mass="16004">MGWIEKARELETRVEDFVRKGMQKIRPAVSSFLGHTPPANTREDQAAYTISVDLPGVRKDDITLSVDSGVLLLKAERSMSREHLEKDYYRMESYFGQIQRSFVLPPEVDEEKLSASLENGVLRISIPVDQNKLPRRIDIS</sequence>
<dbReference type="CDD" id="cd06464">
    <property type="entry name" value="ACD_sHsps-like"/>
    <property type="match status" value="1"/>
</dbReference>
<dbReference type="InterPro" id="IPR008978">
    <property type="entry name" value="HSP20-like_chaperone"/>
</dbReference>
<dbReference type="RefSeq" id="WP_013506541.1">
    <property type="nucleotide sequence ID" value="NC_014836.1"/>
</dbReference>
<keyword evidence="5" id="KW-1185">Reference proteome</keyword>
<protein>
    <submittedName>
        <fullName evidence="4">Heat shock protein Hsp20</fullName>
    </submittedName>
</protein>
<evidence type="ECO:0000313" key="5">
    <source>
        <dbReference type="Proteomes" id="UP000002572"/>
    </source>
</evidence>
<dbReference type="KEGG" id="din:Selin_1934"/>
<dbReference type="AlphaFoldDB" id="E6W235"/>
<evidence type="ECO:0000259" key="3">
    <source>
        <dbReference type="PROSITE" id="PS01031"/>
    </source>
</evidence>
<dbReference type="HOGENOM" id="CLU_046737_12_1_0"/>
<dbReference type="SUPFAM" id="SSF49764">
    <property type="entry name" value="HSP20-like chaperones"/>
    <property type="match status" value="1"/>
</dbReference>
<dbReference type="PANTHER" id="PTHR11527">
    <property type="entry name" value="HEAT-SHOCK PROTEIN 20 FAMILY MEMBER"/>
    <property type="match status" value="1"/>
</dbReference>
<dbReference type="InterPro" id="IPR002068">
    <property type="entry name" value="A-crystallin/Hsp20_dom"/>
</dbReference>
<dbReference type="Proteomes" id="UP000002572">
    <property type="component" value="Chromosome"/>
</dbReference>
<keyword evidence="4" id="KW-0346">Stress response</keyword>
<dbReference type="EMBL" id="CP002432">
    <property type="protein sequence ID" value="ADU66661.1"/>
    <property type="molecule type" value="Genomic_DNA"/>
</dbReference>
<dbReference type="Pfam" id="PF00011">
    <property type="entry name" value="HSP20"/>
    <property type="match status" value="1"/>
</dbReference>
<dbReference type="Gene3D" id="2.60.40.790">
    <property type="match status" value="1"/>
</dbReference>
<name>E6W235_DESIS</name>
<dbReference type="InParanoid" id="E6W235"/>
<evidence type="ECO:0000256" key="1">
    <source>
        <dbReference type="PROSITE-ProRule" id="PRU00285"/>
    </source>
</evidence>
<organism evidence="4 5">
    <name type="scientific">Desulfurispirillum indicum (strain ATCC BAA-1389 / DSM 22839 / S5)</name>
    <dbReference type="NCBI Taxonomy" id="653733"/>
    <lineage>
        <taxon>Bacteria</taxon>
        <taxon>Pseudomonadati</taxon>
        <taxon>Chrysiogenota</taxon>
        <taxon>Chrysiogenia</taxon>
        <taxon>Chrysiogenales</taxon>
        <taxon>Chrysiogenaceae</taxon>
        <taxon>Desulfurispirillum</taxon>
    </lineage>
</organism>
<dbReference type="OrthoDB" id="9811615at2"/>
<proteinExistence type="inferred from homology"/>